<accession>A0A2M7LID2</accession>
<sequence length="118" mass="14040">MSKKIKISKKELYRLYYKEKKSKYKIGDLYNCSFKTVLNRMREFEMEPLSRSIIQSKYKKFNFSGDKTEKAYLIGFRLGDLNVYQTSKHSEVIVIRCHTTAIDQLKLTQDLFSKYGKV</sequence>
<comment type="caution">
    <text evidence="1">The sequence shown here is derived from an EMBL/GenBank/DDBJ whole genome shotgun (WGS) entry which is preliminary data.</text>
</comment>
<name>A0A2M7LID2_9BACT</name>
<protein>
    <recommendedName>
        <fullName evidence="3">Homing endonuclease LAGLIDADG domain-containing protein</fullName>
    </recommendedName>
</protein>
<gene>
    <name evidence="1" type="ORF">COZ41_02965</name>
</gene>
<proteinExistence type="predicted"/>
<dbReference type="EMBL" id="PFJG01000064">
    <property type="protein sequence ID" value="PIX67814.1"/>
    <property type="molecule type" value="Genomic_DNA"/>
</dbReference>
<feature type="non-terminal residue" evidence="1">
    <location>
        <position position="118"/>
    </location>
</feature>
<evidence type="ECO:0000313" key="2">
    <source>
        <dbReference type="Proteomes" id="UP000229531"/>
    </source>
</evidence>
<dbReference type="Proteomes" id="UP000229531">
    <property type="component" value="Unassembled WGS sequence"/>
</dbReference>
<organism evidence="1 2">
    <name type="scientific">Candidatus Shapirobacteria bacterium CG_4_10_14_3_um_filter_35_13</name>
    <dbReference type="NCBI Taxonomy" id="1974873"/>
    <lineage>
        <taxon>Bacteria</taxon>
        <taxon>Candidatus Shapironibacteriota</taxon>
    </lineage>
</organism>
<dbReference type="AlphaFoldDB" id="A0A2M7LID2"/>
<reference evidence="2" key="1">
    <citation type="submission" date="2017-09" db="EMBL/GenBank/DDBJ databases">
        <title>Depth-based differentiation of microbial function through sediment-hosted aquifers and enrichment of novel symbionts in the deep terrestrial subsurface.</title>
        <authorList>
            <person name="Probst A.J."/>
            <person name="Ladd B."/>
            <person name="Jarett J.K."/>
            <person name="Geller-Mcgrath D.E."/>
            <person name="Sieber C.M.K."/>
            <person name="Emerson J.B."/>
            <person name="Anantharaman K."/>
            <person name="Thomas B.C."/>
            <person name="Malmstrom R."/>
            <person name="Stieglmeier M."/>
            <person name="Klingl A."/>
            <person name="Woyke T."/>
            <person name="Ryan C.M."/>
            <person name="Banfield J.F."/>
        </authorList>
    </citation>
    <scope>NUCLEOTIDE SEQUENCE [LARGE SCALE GENOMIC DNA]</scope>
</reference>
<evidence type="ECO:0008006" key="3">
    <source>
        <dbReference type="Google" id="ProtNLM"/>
    </source>
</evidence>
<evidence type="ECO:0000313" key="1">
    <source>
        <dbReference type="EMBL" id="PIX67814.1"/>
    </source>
</evidence>